<feature type="domain" description="Cadherin" evidence="17">
    <location>
        <begin position="58"/>
        <end position="123"/>
    </location>
</feature>
<dbReference type="GO" id="GO:0003007">
    <property type="term" value="P:heart morphogenesis"/>
    <property type="evidence" value="ECO:0007669"/>
    <property type="project" value="UniProtKB-ARBA"/>
</dbReference>
<evidence type="ECO:0000256" key="15">
    <source>
        <dbReference type="PROSITE-ProRule" id="PRU00043"/>
    </source>
</evidence>
<keyword evidence="5 16" id="KW-0732">Signal</keyword>
<dbReference type="PANTHER" id="PTHR24026:SF136">
    <property type="entry name" value="PROTOCADHERIN-23"/>
    <property type="match status" value="1"/>
</dbReference>
<dbReference type="Pfam" id="PF00028">
    <property type="entry name" value="Cadherin"/>
    <property type="match status" value="14"/>
</dbReference>
<dbReference type="FunFam" id="2.60.40.60:FF:000226">
    <property type="entry name" value="Dachsous, isoform B"/>
    <property type="match status" value="1"/>
</dbReference>
<feature type="domain" description="Cadherin" evidence="17">
    <location>
        <begin position="236"/>
        <end position="342"/>
    </location>
</feature>
<feature type="domain" description="Cadherin" evidence="17">
    <location>
        <begin position="124"/>
        <end position="235"/>
    </location>
</feature>
<keyword evidence="6" id="KW-0677">Repeat</keyword>
<evidence type="ECO:0000259" key="17">
    <source>
        <dbReference type="PROSITE" id="PS50268"/>
    </source>
</evidence>
<evidence type="ECO:0000256" key="11">
    <source>
        <dbReference type="ARBA" id="ARBA00023180"/>
    </source>
</evidence>
<feature type="signal peptide" evidence="16">
    <location>
        <begin position="1"/>
        <end position="25"/>
    </location>
</feature>
<keyword evidence="9" id="KW-1133">Transmembrane helix</keyword>
<dbReference type="GO" id="GO:0005886">
    <property type="term" value="C:plasma membrane"/>
    <property type="evidence" value="ECO:0007669"/>
    <property type="project" value="UniProtKB-SubCell"/>
</dbReference>
<dbReference type="GO" id="GO:0007156">
    <property type="term" value="P:homophilic cell adhesion via plasma membrane adhesion molecules"/>
    <property type="evidence" value="ECO:0007669"/>
    <property type="project" value="InterPro"/>
</dbReference>
<dbReference type="SMART" id="SM00112">
    <property type="entry name" value="CA"/>
    <property type="match status" value="15"/>
</dbReference>
<evidence type="ECO:0000256" key="10">
    <source>
        <dbReference type="ARBA" id="ARBA00023136"/>
    </source>
</evidence>
<accession>A0AAD3R004</accession>
<dbReference type="InterPro" id="IPR015919">
    <property type="entry name" value="Cadherin-like_sf"/>
</dbReference>
<feature type="domain" description="Cadherin" evidence="17">
    <location>
        <begin position="1523"/>
        <end position="1608"/>
    </location>
</feature>
<dbReference type="InterPro" id="IPR002126">
    <property type="entry name" value="Cadherin-like_dom"/>
</dbReference>
<evidence type="ECO:0000313" key="18">
    <source>
        <dbReference type="EMBL" id="GLD52214.1"/>
    </source>
</evidence>
<reference evidence="18" key="1">
    <citation type="submission" date="2022-08" db="EMBL/GenBank/DDBJ databases">
        <title>Genome sequencing of akame (Lates japonicus).</title>
        <authorList>
            <person name="Hashiguchi Y."/>
            <person name="Takahashi H."/>
        </authorList>
    </citation>
    <scope>NUCLEOTIDE SEQUENCE</scope>
    <source>
        <strain evidence="18">Kochi</strain>
    </source>
</reference>
<dbReference type="SUPFAM" id="SSF49313">
    <property type="entry name" value="Cadherin-like"/>
    <property type="match status" value="15"/>
</dbReference>
<evidence type="ECO:0000256" key="8">
    <source>
        <dbReference type="ARBA" id="ARBA00022889"/>
    </source>
</evidence>
<dbReference type="CDD" id="cd11304">
    <property type="entry name" value="Cadherin_repeat"/>
    <property type="match status" value="15"/>
</dbReference>
<feature type="chain" id="PRO_5042175487" description="Protocadherin-16" evidence="16">
    <location>
        <begin position="26"/>
        <end position="1612"/>
    </location>
</feature>
<gene>
    <name evidence="18" type="ORF">AKAME5_000514700</name>
</gene>
<dbReference type="FunFam" id="2.60.40.60:FF:000102">
    <property type="entry name" value="Dachsous cadherin-related 1b"/>
    <property type="match status" value="1"/>
</dbReference>
<feature type="domain" description="Cadherin" evidence="17">
    <location>
        <begin position="452"/>
        <end position="556"/>
    </location>
</feature>
<dbReference type="FunFam" id="2.60.40.60:FF:000035">
    <property type="entry name" value="Protocadherin Fat 3"/>
    <property type="match status" value="1"/>
</dbReference>
<evidence type="ECO:0000256" key="6">
    <source>
        <dbReference type="ARBA" id="ARBA00022737"/>
    </source>
</evidence>
<keyword evidence="7 15" id="KW-0106">Calcium</keyword>
<dbReference type="FunFam" id="2.60.40.60:FF:000060">
    <property type="entry name" value="Putative cadherin-23"/>
    <property type="match status" value="1"/>
</dbReference>
<feature type="domain" description="Cadherin" evidence="17">
    <location>
        <begin position="1308"/>
        <end position="1408"/>
    </location>
</feature>
<dbReference type="FunFam" id="2.60.40.60:FF:000211">
    <property type="entry name" value="Dachsous cadherin-related 2"/>
    <property type="match status" value="1"/>
</dbReference>
<evidence type="ECO:0000256" key="9">
    <source>
        <dbReference type="ARBA" id="ARBA00022989"/>
    </source>
</evidence>
<dbReference type="GO" id="GO:0048729">
    <property type="term" value="P:tissue morphogenesis"/>
    <property type="evidence" value="ECO:0007669"/>
    <property type="project" value="UniProtKB-ARBA"/>
</dbReference>
<dbReference type="PROSITE" id="PS50268">
    <property type="entry name" value="CADHERIN_2"/>
    <property type="match status" value="15"/>
</dbReference>
<feature type="domain" description="Cadherin" evidence="17">
    <location>
        <begin position="1089"/>
        <end position="1191"/>
    </location>
</feature>
<feature type="domain" description="Cadherin" evidence="17">
    <location>
        <begin position="1196"/>
        <end position="1294"/>
    </location>
</feature>
<keyword evidence="19" id="KW-1185">Reference proteome</keyword>
<keyword evidence="11" id="KW-0325">Glycoprotein</keyword>
<evidence type="ECO:0000256" key="16">
    <source>
        <dbReference type="SAM" id="SignalP"/>
    </source>
</evidence>
<dbReference type="EMBL" id="BRZM01000013">
    <property type="protein sequence ID" value="GLD52214.1"/>
    <property type="molecule type" value="Genomic_DNA"/>
</dbReference>
<dbReference type="FunFam" id="2.60.40.60:FF:000081">
    <property type="entry name" value="protocadherin Fat 4"/>
    <property type="match status" value="1"/>
</dbReference>
<keyword evidence="8" id="KW-0130">Cell adhesion</keyword>
<evidence type="ECO:0000256" key="4">
    <source>
        <dbReference type="ARBA" id="ARBA00022692"/>
    </source>
</evidence>
<dbReference type="GO" id="GO:0005509">
    <property type="term" value="F:calcium ion binding"/>
    <property type="evidence" value="ECO:0007669"/>
    <property type="project" value="UniProtKB-UniRule"/>
</dbReference>
<comment type="caution">
    <text evidence="18">The sequence shown here is derived from an EMBL/GenBank/DDBJ whole genome shotgun (WGS) entry which is preliminary data.</text>
</comment>
<dbReference type="PROSITE" id="PS00232">
    <property type="entry name" value="CADHERIN_1"/>
    <property type="match status" value="6"/>
</dbReference>
<evidence type="ECO:0000256" key="3">
    <source>
        <dbReference type="ARBA" id="ARBA00022553"/>
    </source>
</evidence>
<dbReference type="FunFam" id="2.60.40.60:FF:000275">
    <property type="entry name" value="Si:dkey-30k22.7"/>
    <property type="match status" value="1"/>
</dbReference>
<feature type="domain" description="Cadherin" evidence="17">
    <location>
        <begin position="557"/>
        <end position="664"/>
    </location>
</feature>
<dbReference type="FunFam" id="2.60.40.60:FF:000080">
    <property type="entry name" value="FAT atypical cadherin 1"/>
    <property type="match status" value="1"/>
</dbReference>
<keyword evidence="10" id="KW-0472">Membrane</keyword>
<dbReference type="Gene3D" id="2.60.40.60">
    <property type="entry name" value="Cadherins"/>
    <property type="match status" value="15"/>
</dbReference>
<evidence type="ECO:0000256" key="1">
    <source>
        <dbReference type="ARBA" id="ARBA00004251"/>
    </source>
</evidence>
<dbReference type="FunFam" id="2.60.40.60:FF:000007">
    <property type="entry name" value="Protocadherin alpha 2"/>
    <property type="match status" value="1"/>
</dbReference>
<dbReference type="GO" id="GO:0003183">
    <property type="term" value="P:mitral valve morphogenesis"/>
    <property type="evidence" value="ECO:0007669"/>
    <property type="project" value="UniProtKB-ARBA"/>
</dbReference>
<evidence type="ECO:0000256" key="5">
    <source>
        <dbReference type="ARBA" id="ARBA00022729"/>
    </source>
</evidence>
<keyword evidence="4" id="KW-0812">Transmembrane</keyword>
<comment type="subcellular location">
    <subcellularLocation>
        <location evidence="1">Cell membrane</location>
        <topology evidence="1">Single-pass type I membrane protein</topology>
    </subcellularLocation>
</comment>
<name>A0AAD3R004_LATJO</name>
<feature type="domain" description="Cadherin" evidence="17">
    <location>
        <begin position="1409"/>
        <end position="1523"/>
    </location>
</feature>
<protein>
    <recommendedName>
        <fullName evidence="13">Protocadherin-16</fullName>
    </recommendedName>
    <alternativeName>
        <fullName evidence="14">Protein dachsous homolog 1</fullName>
    </alternativeName>
</protein>
<proteinExistence type="predicted"/>
<feature type="domain" description="Cadherin" evidence="17">
    <location>
        <begin position="873"/>
        <end position="977"/>
    </location>
</feature>
<evidence type="ECO:0000256" key="12">
    <source>
        <dbReference type="ARBA" id="ARBA00062150"/>
    </source>
</evidence>
<dbReference type="PRINTS" id="PR00205">
    <property type="entry name" value="CADHERIN"/>
</dbReference>
<evidence type="ECO:0000256" key="7">
    <source>
        <dbReference type="ARBA" id="ARBA00022837"/>
    </source>
</evidence>
<evidence type="ECO:0000256" key="13">
    <source>
        <dbReference type="ARBA" id="ARBA00072299"/>
    </source>
</evidence>
<evidence type="ECO:0000256" key="2">
    <source>
        <dbReference type="ARBA" id="ARBA00022475"/>
    </source>
</evidence>
<dbReference type="GO" id="GO:0016477">
    <property type="term" value="P:cell migration"/>
    <property type="evidence" value="ECO:0007669"/>
    <property type="project" value="UniProtKB-ARBA"/>
</dbReference>
<dbReference type="FunFam" id="2.60.40.60:FF:000020">
    <property type="entry name" value="Dachsous cadherin-related 1b"/>
    <property type="match status" value="2"/>
</dbReference>
<sequence length="1612" mass="176329">MGRKNATTWFPWTLVLSLFCARSLGQVFNLTLSVKEGLPAKTIVGDLGAGLSRPSTGFFISESRDSYVFRDLEIDADTGIISTAVILDRESRDKYEFVAATLTGEMIKVRIEVKDVNDHSPVFPSEEFDLEISELSPPGSRFQLEGAKDQDEGEFGTQGYRITEHDMGELFHLDYRSGSENHMSLDLILNSKLDRETQDFYSLTIEAFDGGIPAKTGTLQVNIHVLDENDNPPVFNQTEYHALVPEDAQVTSSVCQVQATDLDLGDNGRITYEINRRQSDPNEVFSINGTTGVVYLSKPLDFEAQAFHELIISARDNGAQPEFSSTFVGVKVLNINDNSPSISILFLSETGDAVVSEAAAIGDYVARISVSDPDVEEEKVTVTLEGGDGKFNLKQTDDFLYALCVNAELDREEKDLYELRVQASDSGSPPLSSEMVFLLKVADTNDCHPQFEKDVYIVSISEDAPLGSSLIRMQARDIDEGVNSDIRYSILKSNQDSLISIDPELGLVTTAASLDRETQEEVWFLVVAADGGEPALSSTATVTVLVEDVNDNEPVFQQQLYNVSIPEHSDIGSCFLQVVATDADSPDFGTVLYSLSDGFDKQDKHPLFQIHPQTGELCVSQDIDRDTGQTVHDILIKAEDPGGLSAQTYVHIEIEDLNDNAPVFNPDEYTMSISSHAQPGTEILNVIATDRDSGSFGQVTYDILPGDMSSLFALDKQTGMLFLTSTLTHLGAASMKLSITAQDGEGLASVRPAEVTINVLRSAQAPAVFQRSRYTFTVLEDAPTGTSVGTVEAINPAGSEESVSYRISSGDPQGLFSVHPKSGLISNIKPLDHESQPYALLVLQSYTDTSPVYSTTQVNVTIADVNDNAPVFPKLSDTITVSQNTLPGTVLFIAHAHDYDSGANGRVQYYLKTSRNGTFVVDPDLGTVTLNQSLQKDHQQRYSLEIVAKDEGELSLSSTLTLTVNVDRTAAEDSLAFETLVYQVEIGEGYRKDSRVIQVRAHRTWGAHMSNSGLTYSLEAEAGFPPAPFRVHPTTGWLYLSHNLDYETESTYRFRVLATAREASLANTTAIATVVVLVLDINDNAPVFSSEVYYFTVSEGSAPQGLVGTVRAVDKDSGKNAQLSYILLSDGKFFRINAKTGEIINWVALDREQHSQHSLKVMVTDQGQPRLNATATVHILVTDVNDNAPQFTHLPASKELNVQIWAGLSTGSLVTNMFAKDLDAGENGTVTFSLVTADFDNKDLGHFEIDSKSGDIRTTELFTQNTELYYTLKVTAKDSGATPQEDTAVIHVQVHGLEALYGRHMADHQIVRRFTVREDTEPATVIGSASVSDKGKFHYSISEGDGSIHFGIDGSSGDIYINQPLDYESTMQYFLMVRAEDVGLAPGVNVSVLVSVIVEDANDHTPWFPDKLVTFGLREDATVGSLAFAFHARDADGTFSNSALRYTLTFDPELGKLSSHFPFQINPHTGSLTVAAPLDRETTSSFAFTVTATDQAKRKDERKQASVTAQVFLLDVNDNRPVFVSVDTVQVMEDAQLGSLLHHFVAIDGDKGENGLVSYVIIAGNKKGFFTLEEKTGLLILSAPLDYERQRFHRLTVRAVDHGLPSLSLPRL</sequence>
<dbReference type="PANTHER" id="PTHR24026">
    <property type="entry name" value="FAT ATYPICAL CADHERIN-RELATED"/>
    <property type="match status" value="1"/>
</dbReference>
<feature type="domain" description="Cadherin" evidence="17">
    <location>
        <begin position="665"/>
        <end position="769"/>
    </location>
</feature>
<keyword evidence="3" id="KW-0597">Phosphoprotein</keyword>
<keyword evidence="2" id="KW-1003">Cell membrane</keyword>
<organism evidence="18 19">
    <name type="scientific">Lates japonicus</name>
    <name type="common">Japanese lates</name>
    <dbReference type="NCBI Taxonomy" id="270547"/>
    <lineage>
        <taxon>Eukaryota</taxon>
        <taxon>Metazoa</taxon>
        <taxon>Chordata</taxon>
        <taxon>Craniata</taxon>
        <taxon>Vertebrata</taxon>
        <taxon>Euteleostomi</taxon>
        <taxon>Actinopterygii</taxon>
        <taxon>Neopterygii</taxon>
        <taxon>Teleostei</taxon>
        <taxon>Neoteleostei</taxon>
        <taxon>Acanthomorphata</taxon>
        <taxon>Carangaria</taxon>
        <taxon>Carangaria incertae sedis</taxon>
        <taxon>Centropomidae</taxon>
        <taxon>Lates</taxon>
    </lineage>
</organism>
<feature type="domain" description="Cadherin" evidence="17">
    <location>
        <begin position="347"/>
        <end position="451"/>
    </location>
</feature>
<feature type="domain" description="Cadherin" evidence="17">
    <location>
        <begin position="978"/>
        <end position="1088"/>
    </location>
</feature>
<evidence type="ECO:0000313" key="19">
    <source>
        <dbReference type="Proteomes" id="UP001279410"/>
    </source>
</evidence>
<feature type="domain" description="Cadherin" evidence="17">
    <location>
        <begin position="770"/>
        <end position="872"/>
    </location>
</feature>
<dbReference type="GO" id="GO:0007163">
    <property type="term" value="P:establishment or maintenance of cell polarity"/>
    <property type="evidence" value="ECO:0007669"/>
    <property type="project" value="UniProtKB-ARBA"/>
</dbReference>
<comment type="subunit">
    <text evidence="12">Heterophilic interaction with FAT4; this interaction affects their respective protein levels.</text>
</comment>
<dbReference type="FunFam" id="2.60.40.60:FF:000116">
    <property type="entry name" value="Dachsous cadherin-related 2"/>
    <property type="match status" value="1"/>
</dbReference>
<dbReference type="InterPro" id="IPR020894">
    <property type="entry name" value="Cadherin_CS"/>
</dbReference>
<dbReference type="Proteomes" id="UP001279410">
    <property type="component" value="Unassembled WGS sequence"/>
</dbReference>
<evidence type="ECO:0000256" key="14">
    <source>
        <dbReference type="ARBA" id="ARBA00079083"/>
    </source>
</evidence>